<dbReference type="SUPFAM" id="SSF53474">
    <property type="entry name" value="alpha/beta-Hydrolases"/>
    <property type="match status" value="1"/>
</dbReference>
<dbReference type="Pfam" id="PF09752">
    <property type="entry name" value="ABHD18"/>
    <property type="match status" value="1"/>
</dbReference>
<gene>
    <name evidence="1" type="ORF">H310_11944</name>
</gene>
<name>A0A024TJV5_9STRA</name>
<sequence>MLHPWNLLGALRRPARLLDRLTSAHHKYLDVVCASLSHSPLFFPQGFFSEGWGDVHVPSMLEKRLATNDKYAIQPIDSMQLTLLHPNPSASSSPLKRKLAKGHTRVGGRFPTTLRDGDLLLPPESQHACFELILSDPAMLMDATSQFPRVRVRGRGEALVVLLPGTGEHGCTHRRRAIAEPLARAGVSTLVLEGAFYGQRKPTTQKGSKLRRVSDLPILGMATIEETKSLLWWAKQEWGFEHVVVAGGSMGGLHAAMAASLSPMDVGVASWIAPPSAIPPFTRGLLSQSCNWTSLQRDRDDLALIDILLANHTNNQFDSSDTGPSQQHDVKARLAAFLALTNLENFPPPRRPDAVIFAHATEDQYVGANAQQWEMLRRRWHGAQFQHVKAGHVSGILFETQAFLATINDVLKQLKQPPIAIAPTIVPAVATTPPVAMDRT</sequence>
<dbReference type="EMBL" id="KI913986">
    <property type="protein sequence ID" value="ETV94284.1"/>
    <property type="molecule type" value="Genomic_DNA"/>
</dbReference>
<accession>A0A024TJV5</accession>
<proteinExistence type="predicted"/>
<dbReference type="RefSeq" id="XP_008877047.1">
    <property type="nucleotide sequence ID" value="XM_008878825.1"/>
</dbReference>
<dbReference type="InterPro" id="IPR029058">
    <property type="entry name" value="AB_hydrolase_fold"/>
</dbReference>
<evidence type="ECO:0000313" key="1">
    <source>
        <dbReference type="EMBL" id="ETV94284.1"/>
    </source>
</evidence>
<dbReference type="InterPro" id="IPR019149">
    <property type="entry name" value="ABHD18"/>
</dbReference>
<organism evidence="1">
    <name type="scientific">Aphanomyces invadans</name>
    <dbReference type="NCBI Taxonomy" id="157072"/>
    <lineage>
        <taxon>Eukaryota</taxon>
        <taxon>Sar</taxon>
        <taxon>Stramenopiles</taxon>
        <taxon>Oomycota</taxon>
        <taxon>Saprolegniomycetes</taxon>
        <taxon>Saprolegniales</taxon>
        <taxon>Verrucalvaceae</taxon>
        <taxon>Aphanomyces</taxon>
    </lineage>
</organism>
<protein>
    <submittedName>
        <fullName evidence="1">Uncharacterized protein</fullName>
    </submittedName>
</protein>
<dbReference type="PANTHER" id="PTHR13617:SF14">
    <property type="entry name" value="PROTEIN ABHD18"/>
    <property type="match status" value="1"/>
</dbReference>
<reference evidence="1" key="1">
    <citation type="submission" date="2013-12" db="EMBL/GenBank/DDBJ databases">
        <title>The Genome Sequence of Aphanomyces invadans NJM9701.</title>
        <authorList>
            <consortium name="The Broad Institute Genomics Platform"/>
            <person name="Russ C."/>
            <person name="Tyler B."/>
            <person name="van West P."/>
            <person name="Dieguez-Uribeondo J."/>
            <person name="Young S.K."/>
            <person name="Zeng Q."/>
            <person name="Gargeya S."/>
            <person name="Fitzgerald M."/>
            <person name="Abouelleil A."/>
            <person name="Alvarado L."/>
            <person name="Chapman S.B."/>
            <person name="Gainer-Dewar J."/>
            <person name="Goldberg J."/>
            <person name="Griggs A."/>
            <person name="Gujja S."/>
            <person name="Hansen M."/>
            <person name="Howarth C."/>
            <person name="Imamovic A."/>
            <person name="Ireland A."/>
            <person name="Larimer J."/>
            <person name="McCowan C."/>
            <person name="Murphy C."/>
            <person name="Pearson M."/>
            <person name="Poon T.W."/>
            <person name="Priest M."/>
            <person name="Roberts A."/>
            <person name="Saif S."/>
            <person name="Shea T."/>
            <person name="Sykes S."/>
            <person name="Wortman J."/>
            <person name="Nusbaum C."/>
            <person name="Birren B."/>
        </authorList>
    </citation>
    <scope>NUCLEOTIDE SEQUENCE [LARGE SCALE GENOMIC DNA]</scope>
    <source>
        <strain evidence="1">NJM9701</strain>
    </source>
</reference>
<dbReference type="VEuPathDB" id="FungiDB:H310_11944"/>
<dbReference type="PANTHER" id="PTHR13617">
    <property type="entry name" value="PROTEIN ABHD18"/>
    <property type="match status" value="1"/>
</dbReference>
<dbReference type="GeneID" id="20088994"/>
<dbReference type="Gene3D" id="3.40.50.1820">
    <property type="entry name" value="alpha/beta hydrolase"/>
    <property type="match status" value="1"/>
</dbReference>
<dbReference type="OrthoDB" id="9987145at2759"/>
<dbReference type="eggNOG" id="KOG1551">
    <property type="taxonomic scope" value="Eukaryota"/>
</dbReference>
<dbReference type="AlphaFoldDB" id="A0A024TJV5"/>